<sequence length="49" mass="5523">SCSWPCAVHCVSGAGRKGSGVAHLRKSRPAHGRRYVRPLRDLWRRPRSV</sequence>
<evidence type="ECO:0000313" key="1">
    <source>
        <dbReference type="EMBL" id="KFG43654.1"/>
    </source>
</evidence>
<feature type="non-terminal residue" evidence="1">
    <location>
        <position position="49"/>
    </location>
</feature>
<gene>
    <name evidence="1" type="ORF">TGP89_319550B</name>
</gene>
<name>A0A086KGY6_TOXGO</name>
<protein>
    <submittedName>
        <fullName evidence="1">Putative membrane protein C17G8.08c</fullName>
    </submittedName>
</protein>
<dbReference type="Proteomes" id="UP000028828">
    <property type="component" value="Unassembled WGS sequence"/>
</dbReference>
<proteinExistence type="predicted"/>
<feature type="non-terminal residue" evidence="1">
    <location>
        <position position="1"/>
    </location>
</feature>
<dbReference type="EMBL" id="AEYI02000918">
    <property type="protein sequence ID" value="KFG43654.1"/>
    <property type="molecule type" value="Genomic_DNA"/>
</dbReference>
<dbReference type="AlphaFoldDB" id="A0A086KGY6"/>
<accession>A0A086KGY6</accession>
<evidence type="ECO:0000313" key="2">
    <source>
        <dbReference type="Proteomes" id="UP000028828"/>
    </source>
</evidence>
<dbReference type="VEuPathDB" id="ToxoDB:TGP89_319550B"/>
<organism evidence="1 2">
    <name type="scientific">Toxoplasma gondii p89</name>
    <dbReference type="NCBI Taxonomy" id="943119"/>
    <lineage>
        <taxon>Eukaryota</taxon>
        <taxon>Sar</taxon>
        <taxon>Alveolata</taxon>
        <taxon>Apicomplexa</taxon>
        <taxon>Conoidasida</taxon>
        <taxon>Coccidia</taxon>
        <taxon>Eucoccidiorida</taxon>
        <taxon>Eimeriorina</taxon>
        <taxon>Sarcocystidae</taxon>
        <taxon>Toxoplasma</taxon>
    </lineage>
</organism>
<reference evidence="1 2" key="1">
    <citation type="submission" date="2014-03" db="EMBL/GenBank/DDBJ databases">
        <authorList>
            <person name="Sibley D."/>
            <person name="Venepally P."/>
            <person name="Karamycheva S."/>
            <person name="Hadjithomas M."/>
            <person name="Khan A."/>
            <person name="Brunk B."/>
            <person name="Roos D."/>
            <person name="Caler E."/>
            <person name="Lorenzi H."/>
        </authorList>
    </citation>
    <scope>NUCLEOTIDE SEQUENCE [LARGE SCALE GENOMIC DNA]</scope>
    <source>
        <strain evidence="2">p89</strain>
    </source>
</reference>
<comment type="caution">
    <text evidence="1">The sequence shown here is derived from an EMBL/GenBank/DDBJ whole genome shotgun (WGS) entry which is preliminary data.</text>
</comment>